<keyword evidence="2" id="KW-1185">Reference proteome</keyword>
<accession>A0A9P6CPA0</accession>
<gene>
    <name evidence="1" type="ORF">BDZ94DRAFT_1247706</name>
</gene>
<dbReference type="EMBL" id="MU150235">
    <property type="protein sequence ID" value="KAF9467784.1"/>
    <property type="molecule type" value="Genomic_DNA"/>
</dbReference>
<dbReference type="AlphaFoldDB" id="A0A9P6CPA0"/>
<protein>
    <submittedName>
        <fullName evidence="1">Uncharacterized protein</fullName>
    </submittedName>
</protein>
<reference evidence="1" key="1">
    <citation type="submission" date="2020-11" db="EMBL/GenBank/DDBJ databases">
        <authorList>
            <consortium name="DOE Joint Genome Institute"/>
            <person name="Ahrendt S."/>
            <person name="Riley R."/>
            <person name="Andreopoulos W."/>
            <person name="Labutti K."/>
            <person name="Pangilinan J."/>
            <person name="Ruiz-Duenas F.J."/>
            <person name="Barrasa J.M."/>
            <person name="Sanchez-Garcia M."/>
            <person name="Camarero S."/>
            <person name="Miyauchi S."/>
            <person name="Serrano A."/>
            <person name="Linde D."/>
            <person name="Babiker R."/>
            <person name="Drula E."/>
            <person name="Ayuso-Fernandez I."/>
            <person name="Pacheco R."/>
            <person name="Padilla G."/>
            <person name="Ferreira P."/>
            <person name="Barriuso J."/>
            <person name="Kellner H."/>
            <person name="Castanera R."/>
            <person name="Alfaro M."/>
            <person name="Ramirez L."/>
            <person name="Pisabarro A.G."/>
            <person name="Kuo A."/>
            <person name="Tritt A."/>
            <person name="Lipzen A."/>
            <person name="He G."/>
            <person name="Yan M."/>
            <person name="Ng V."/>
            <person name="Cullen D."/>
            <person name="Martin F."/>
            <person name="Rosso M.-N."/>
            <person name="Henrissat B."/>
            <person name="Hibbett D."/>
            <person name="Martinez A.T."/>
            <person name="Grigoriev I.V."/>
        </authorList>
    </citation>
    <scope>NUCLEOTIDE SEQUENCE</scope>
    <source>
        <strain evidence="1">CBS 247.69</strain>
    </source>
</reference>
<dbReference type="Proteomes" id="UP000807353">
    <property type="component" value="Unassembled WGS sequence"/>
</dbReference>
<organism evidence="1 2">
    <name type="scientific">Collybia nuda</name>
    <dbReference type="NCBI Taxonomy" id="64659"/>
    <lineage>
        <taxon>Eukaryota</taxon>
        <taxon>Fungi</taxon>
        <taxon>Dikarya</taxon>
        <taxon>Basidiomycota</taxon>
        <taxon>Agaricomycotina</taxon>
        <taxon>Agaricomycetes</taxon>
        <taxon>Agaricomycetidae</taxon>
        <taxon>Agaricales</taxon>
        <taxon>Tricholomatineae</taxon>
        <taxon>Clitocybaceae</taxon>
        <taxon>Collybia</taxon>
    </lineage>
</organism>
<proteinExistence type="predicted"/>
<sequence>MAPKMICPFFHLYMFPSMTTGIPSRSACLPKKAAMITLTSAISMASIHLLMDMAQWKSIQTLRSTNVPCQ</sequence>
<evidence type="ECO:0000313" key="1">
    <source>
        <dbReference type="EMBL" id="KAF9467784.1"/>
    </source>
</evidence>
<name>A0A9P6CPA0_9AGAR</name>
<evidence type="ECO:0000313" key="2">
    <source>
        <dbReference type="Proteomes" id="UP000807353"/>
    </source>
</evidence>
<comment type="caution">
    <text evidence="1">The sequence shown here is derived from an EMBL/GenBank/DDBJ whole genome shotgun (WGS) entry which is preliminary data.</text>
</comment>